<comment type="caution">
    <text evidence="2">The sequence shown here is derived from an EMBL/GenBank/DDBJ whole genome shotgun (WGS) entry which is preliminary data.</text>
</comment>
<dbReference type="EMBL" id="AGXN01000012">
    <property type="protein sequence ID" value="EIY96739.1"/>
    <property type="molecule type" value="Genomic_DNA"/>
</dbReference>
<feature type="transmembrane region" description="Helical" evidence="1">
    <location>
        <begin position="64"/>
        <end position="82"/>
    </location>
</feature>
<dbReference type="HOGENOM" id="CLU_2140825_0_0_10"/>
<dbReference type="Pfam" id="PF05135">
    <property type="entry name" value="Phage_connect_1"/>
    <property type="match status" value="1"/>
</dbReference>
<reference evidence="2 3" key="1">
    <citation type="submission" date="2012-02" db="EMBL/GenBank/DDBJ databases">
        <title>The Genome Sequence of Bacteroides fragilis CL07T12C05.</title>
        <authorList>
            <consortium name="The Broad Institute Genome Sequencing Platform"/>
            <person name="Earl A."/>
            <person name="Ward D."/>
            <person name="Feldgarden M."/>
            <person name="Gevers D."/>
            <person name="Zitomersky N.L."/>
            <person name="Coyne M.J."/>
            <person name="Comstock L.E."/>
            <person name="Young S.K."/>
            <person name="Zeng Q."/>
            <person name="Gargeya S."/>
            <person name="Fitzgerald M."/>
            <person name="Haas B."/>
            <person name="Abouelleil A."/>
            <person name="Alvarado L."/>
            <person name="Arachchi H.M."/>
            <person name="Berlin A."/>
            <person name="Chapman S.B."/>
            <person name="Gearin G."/>
            <person name="Goldberg J."/>
            <person name="Griggs A."/>
            <person name="Gujja S."/>
            <person name="Hansen M."/>
            <person name="Heiman D."/>
            <person name="Howarth C."/>
            <person name="Larimer J."/>
            <person name="Lui A."/>
            <person name="MacDonald P.J.P."/>
            <person name="McCowen C."/>
            <person name="Montmayeur A."/>
            <person name="Murphy C."/>
            <person name="Neiman D."/>
            <person name="Pearson M."/>
            <person name="Priest M."/>
            <person name="Roberts A."/>
            <person name="Saif S."/>
            <person name="Shea T."/>
            <person name="Sisk P."/>
            <person name="Stolte C."/>
            <person name="Sykes S."/>
            <person name="Wortman J."/>
            <person name="Nusbaum C."/>
            <person name="Birren B."/>
        </authorList>
    </citation>
    <scope>NUCLEOTIDE SEQUENCE [LARGE SCALE GENOMIC DNA]</scope>
    <source>
        <strain evidence="2 3">CL07T12C05</strain>
    </source>
</reference>
<evidence type="ECO:0000256" key="1">
    <source>
        <dbReference type="SAM" id="Phobius"/>
    </source>
</evidence>
<dbReference type="InterPro" id="IPR021146">
    <property type="entry name" value="Phage_gp6-like_head-tail"/>
</dbReference>
<keyword evidence="1" id="KW-0812">Transmembrane</keyword>
<dbReference type="Gene3D" id="1.10.3230.30">
    <property type="entry name" value="Phage gp6-like head-tail connector protein"/>
    <property type="match status" value="1"/>
</dbReference>
<evidence type="ECO:0000313" key="3">
    <source>
        <dbReference type="Proteomes" id="UP000003879"/>
    </source>
</evidence>
<dbReference type="CDD" id="cd08054">
    <property type="entry name" value="gp6"/>
    <property type="match status" value="1"/>
</dbReference>
<dbReference type="InterPro" id="IPR006450">
    <property type="entry name" value="Phage_HK97_gp6-like"/>
</dbReference>
<gene>
    <name evidence="2" type="ORF">HMPREF1056_02627</name>
</gene>
<dbReference type="RefSeq" id="WP_005793685.1">
    <property type="nucleotide sequence ID" value="NZ_JH724215.1"/>
</dbReference>
<evidence type="ECO:0000313" key="2">
    <source>
        <dbReference type="EMBL" id="EIY96739.1"/>
    </source>
</evidence>
<organism evidence="2 3">
    <name type="scientific">Bacteroides fragilis CL07T12C05</name>
    <dbReference type="NCBI Taxonomy" id="997883"/>
    <lineage>
        <taxon>Bacteria</taxon>
        <taxon>Pseudomonadati</taxon>
        <taxon>Bacteroidota</taxon>
        <taxon>Bacteroidia</taxon>
        <taxon>Bacteroidales</taxon>
        <taxon>Bacteroidaceae</taxon>
        <taxon>Bacteroides</taxon>
    </lineage>
</organism>
<proteinExistence type="predicted"/>
<protein>
    <recommendedName>
        <fullName evidence="4">Phage gp6-like head-tail connector protein</fullName>
    </recommendedName>
</protein>
<dbReference type="Proteomes" id="UP000003879">
    <property type="component" value="Unassembled WGS sequence"/>
</dbReference>
<keyword evidence="1" id="KW-1133">Transmembrane helix</keyword>
<dbReference type="NCBIfam" id="TIGR01560">
    <property type="entry name" value="put_DNA_pack"/>
    <property type="match status" value="1"/>
</dbReference>
<dbReference type="PATRIC" id="fig|997883.3.peg.2734"/>
<sequence>MTVDKLRIVSLDALKRQMKIDFEEEDDLIVMYGVAAEDAIINATRRSYEELVMENRKRKSDENAGFPPMLYIAILMMAAQLYKNREPVSSLSQAVVPYTFDYMLKPWIKLEP</sequence>
<name>A0A0E2AQX6_BACFG</name>
<keyword evidence="1" id="KW-0472">Membrane</keyword>
<evidence type="ECO:0008006" key="4">
    <source>
        <dbReference type="Google" id="ProtNLM"/>
    </source>
</evidence>
<accession>A0A0E2AQX6</accession>
<dbReference type="AlphaFoldDB" id="A0A0E2AQX6"/>